<organism evidence="1 2">
    <name type="scientific">Staphylococcus pseudintermedius</name>
    <dbReference type="NCBI Taxonomy" id="283734"/>
    <lineage>
        <taxon>Bacteria</taxon>
        <taxon>Bacillati</taxon>
        <taxon>Bacillota</taxon>
        <taxon>Bacilli</taxon>
        <taxon>Bacillales</taxon>
        <taxon>Staphylococcaceae</taxon>
        <taxon>Staphylococcus</taxon>
        <taxon>Staphylococcus intermedius group</taxon>
    </lineage>
</organism>
<reference evidence="1 2" key="1">
    <citation type="journal article" date="2018" name="Vet. Microbiol.">
        <title>Clonal diversity and geographic distribution of methicillin-resistant Staphylococcus pseudintermedius from Australian animals: Discovery of novel sequence types.</title>
        <authorList>
            <person name="Worthing K.A."/>
            <person name="Abraham S."/>
            <person name="Coombs G.W."/>
            <person name="Pang S."/>
            <person name="Saputra S."/>
            <person name="Jordan D."/>
            <person name="Trott D.J."/>
            <person name="Norris J.M."/>
        </authorList>
    </citation>
    <scope>NUCLEOTIDE SEQUENCE [LARGE SCALE GENOMIC DNA]</scope>
    <source>
        <strain evidence="1 2">ST71 3</strain>
    </source>
</reference>
<feature type="non-terminal residue" evidence="1">
    <location>
        <position position="105"/>
    </location>
</feature>
<dbReference type="AlphaFoldDB" id="A0A317Z6C9"/>
<gene>
    <name evidence="1" type="ORF">DD924_11795</name>
</gene>
<dbReference type="EMBL" id="QEIV01001146">
    <property type="protein sequence ID" value="PWZ97780.1"/>
    <property type="molecule type" value="Genomic_DNA"/>
</dbReference>
<proteinExistence type="predicted"/>
<comment type="caution">
    <text evidence="1">The sequence shown here is derived from an EMBL/GenBank/DDBJ whole genome shotgun (WGS) entry which is preliminary data.</text>
</comment>
<dbReference type="Pfam" id="PF10926">
    <property type="entry name" value="DUF2800"/>
    <property type="match status" value="1"/>
</dbReference>
<protein>
    <submittedName>
        <fullName evidence="1">DUF2800 domain-containing protein</fullName>
    </submittedName>
</protein>
<evidence type="ECO:0000313" key="2">
    <source>
        <dbReference type="Proteomes" id="UP000246351"/>
    </source>
</evidence>
<name>A0A317Z6C9_STAPS</name>
<evidence type="ECO:0000313" key="1">
    <source>
        <dbReference type="EMBL" id="PWZ97780.1"/>
    </source>
</evidence>
<sequence length="105" mass="12144">MKLDHTNRAHAKLSASGAKQWLNCPPSIKASEGIVDRTSIFAEEGTFAHELSELYFSRKYGGLTEIEFNKAFSNYKHNEYYSEELREYVEQYVDMVEERVNEAKA</sequence>
<dbReference type="InterPro" id="IPR021229">
    <property type="entry name" value="DUF2800"/>
</dbReference>
<dbReference type="Proteomes" id="UP000246351">
    <property type="component" value="Unassembled WGS sequence"/>
</dbReference>
<accession>A0A317Z6C9</accession>